<feature type="non-terminal residue" evidence="2">
    <location>
        <position position="82"/>
    </location>
</feature>
<proteinExistence type="predicted"/>
<feature type="region of interest" description="Disordered" evidence="1">
    <location>
        <begin position="1"/>
        <end position="37"/>
    </location>
</feature>
<gene>
    <name evidence="2" type="ORF">AMELA_G00030630</name>
</gene>
<reference evidence="2 3" key="1">
    <citation type="submission" date="2020-02" db="EMBL/GenBank/DDBJ databases">
        <title>A chromosome-scale genome assembly of the black bullhead catfish (Ameiurus melas).</title>
        <authorList>
            <person name="Wen M."/>
            <person name="Zham M."/>
            <person name="Cabau C."/>
            <person name="Klopp C."/>
            <person name="Donnadieu C."/>
            <person name="Roques C."/>
            <person name="Bouchez O."/>
            <person name="Lampietro C."/>
            <person name="Jouanno E."/>
            <person name="Herpin A."/>
            <person name="Louis A."/>
            <person name="Berthelot C."/>
            <person name="Parey E."/>
            <person name="Roest-Crollius H."/>
            <person name="Braasch I."/>
            <person name="Postlethwait J."/>
            <person name="Robinson-Rechavi M."/>
            <person name="Echchiki A."/>
            <person name="Begum T."/>
            <person name="Montfort J."/>
            <person name="Schartl M."/>
            <person name="Bobe J."/>
            <person name="Guiguen Y."/>
        </authorList>
    </citation>
    <scope>NUCLEOTIDE SEQUENCE [LARGE SCALE GENOMIC DNA]</scope>
    <source>
        <strain evidence="2">M_S1</strain>
        <tissue evidence="2">Blood</tissue>
    </source>
</reference>
<evidence type="ECO:0000256" key="1">
    <source>
        <dbReference type="SAM" id="MobiDB-lite"/>
    </source>
</evidence>
<comment type="caution">
    <text evidence="2">The sequence shown here is derived from an EMBL/GenBank/DDBJ whole genome shotgun (WGS) entry which is preliminary data.</text>
</comment>
<accession>A0A7J6B729</accession>
<name>A0A7J6B729_AMEME</name>
<dbReference type="AlphaFoldDB" id="A0A7J6B729"/>
<evidence type="ECO:0000313" key="2">
    <source>
        <dbReference type="EMBL" id="KAF4090875.1"/>
    </source>
</evidence>
<protein>
    <submittedName>
        <fullName evidence="2">Uncharacterized protein</fullName>
    </submittedName>
</protein>
<dbReference type="EMBL" id="JAAGNN010000003">
    <property type="protein sequence ID" value="KAF4090875.1"/>
    <property type="molecule type" value="Genomic_DNA"/>
</dbReference>
<organism evidence="2 3">
    <name type="scientific">Ameiurus melas</name>
    <name type="common">Black bullhead</name>
    <name type="synonym">Silurus melas</name>
    <dbReference type="NCBI Taxonomy" id="219545"/>
    <lineage>
        <taxon>Eukaryota</taxon>
        <taxon>Metazoa</taxon>
        <taxon>Chordata</taxon>
        <taxon>Craniata</taxon>
        <taxon>Vertebrata</taxon>
        <taxon>Euteleostomi</taxon>
        <taxon>Actinopterygii</taxon>
        <taxon>Neopterygii</taxon>
        <taxon>Teleostei</taxon>
        <taxon>Ostariophysi</taxon>
        <taxon>Siluriformes</taxon>
        <taxon>Ictaluridae</taxon>
        <taxon>Ameiurus</taxon>
    </lineage>
</organism>
<evidence type="ECO:0000313" key="3">
    <source>
        <dbReference type="Proteomes" id="UP000593565"/>
    </source>
</evidence>
<keyword evidence="3" id="KW-1185">Reference proteome</keyword>
<dbReference type="Proteomes" id="UP000593565">
    <property type="component" value="Unassembled WGS sequence"/>
</dbReference>
<sequence length="82" mass="9313">MGTPGETRSHPSIHTIASGHVADGGSKRRRERKEREVNQIRQAALTLFYAFRRRSVSKISHLRHGSKKPMRFSDLISCHGCE</sequence>